<evidence type="ECO:0000256" key="4">
    <source>
        <dbReference type="ARBA" id="ARBA00022692"/>
    </source>
</evidence>
<dbReference type="InterPro" id="IPR051907">
    <property type="entry name" value="DoxX-like_oxidoreductase"/>
</dbReference>
<reference evidence="8 9" key="1">
    <citation type="submission" date="2016-11" db="EMBL/GenBank/DDBJ databases">
        <authorList>
            <person name="Jaros S."/>
            <person name="Januszkiewicz K."/>
            <person name="Wedrychowicz H."/>
        </authorList>
    </citation>
    <scope>NUCLEOTIDE SEQUENCE [LARGE SCALE GENOMIC DNA]</scope>
    <source>
        <strain evidence="8 9">DSM 24574</strain>
    </source>
</reference>
<dbReference type="OrthoDB" id="959527at2"/>
<dbReference type="GO" id="GO:0005886">
    <property type="term" value="C:plasma membrane"/>
    <property type="evidence" value="ECO:0007669"/>
    <property type="project" value="UniProtKB-SubCell"/>
</dbReference>
<evidence type="ECO:0000256" key="7">
    <source>
        <dbReference type="SAM" id="Phobius"/>
    </source>
</evidence>
<dbReference type="InterPro" id="IPR032808">
    <property type="entry name" value="DoxX"/>
</dbReference>
<keyword evidence="6 7" id="KW-0472">Membrane</keyword>
<evidence type="ECO:0000256" key="3">
    <source>
        <dbReference type="ARBA" id="ARBA00022475"/>
    </source>
</evidence>
<evidence type="ECO:0000313" key="8">
    <source>
        <dbReference type="EMBL" id="SHH64719.1"/>
    </source>
</evidence>
<evidence type="ECO:0000256" key="1">
    <source>
        <dbReference type="ARBA" id="ARBA00004651"/>
    </source>
</evidence>
<gene>
    <name evidence="8" type="ORF">SAMN04488109_4811</name>
</gene>
<keyword evidence="3" id="KW-1003">Cell membrane</keyword>
<proteinExistence type="inferred from homology"/>
<dbReference type="PANTHER" id="PTHR33452:SF1">
    <property type="entry name" value="INNER MEMBRANE PROTEIN YPHA-RELATED"/>
    <property type="match status" value="1"/>
</dbReference>
<accession>A0A1M5UP33</accession>
<keyword evidence="5 7" id="KW-1133">Transmembrane helix</keyword>
<comment type="similarity">
    <text evidence="2">Belongs to the DoxX family.</text>
</comment>
<keyword evidence="9" id="KW-1185">Reference proteome</keyword>
<protein>
    <submittedName>
        <fullName evidence="8">Uncharacterized membrane protein YphA, DoxX/SURF4 family</fullName>
    </submittedName>
</protein>
<keyword evidence="4 7" id="KW-0812">Transmembrane</keyword>
<dbReference type="AlphaFoldDB" id="A0A1M5UP33"/>
<evidence type="ECO:0000256" key="2">
    <source>
        <dbReference type="ARBA" id="ARBA00006679"/>
    </source>
</evidence>
<comment type="subcellular location">
    <subcellularLocation>
        <location evidence="1">Cell membrane</location>
        <topology evidence="1">Multi-pass membrane protein</topology>
    </subcellularLocation>
</comment>
<dbReference type="Pfam" id="PF07681">
    <property type="entry name" value="DoxX"/>
    <property type="match status" value="1"/>
</dbReference>
<name>A0A1M5UP33_9BACT</name>
<sequence length="139" mass="15636">MLAKIFTSDPVSPQRGLAVIRIITGLLMAYHGLEIFNPELMAGYATWEVIKKLPAPTVMVYIGKGLEFVTGICFCLGIFMRVAALFLMTDMLFICFFVGNGKFYYEDQHPFLFALIALLFFFTGPGSWGLQSWLSRKDA</sequence>
<feature type="transmembrane region" description="Helical" evidence="7">
    <location>
        <begin position="68"/>
        <end position="99"/>
    </location>
</feature>
<evidence type="ECO:0000256" key="5">
    <source>
        <dbReference type="ARBA" id="ARBA00022989"/>
    </source>
</evidence>
<dbReference type="STRING" id="947013.SAMN04488109_4811"/>
<feature type="transmembrane region" description="Helical" evidence="7">
    <location>
        <begin position="111"/>
        <end position="130"/>
    </location>
</feature>
<dbReference type="EMBL" id="FQWQ01000003">
    <property type="protein sequence ID" value="SHH64719.1"/>
    <property type="molecule type" value="Genomic_DNA"/>
</dbReference>
<dbReference type="PANTHER" id="PTHR33452">
    <property type="entry name" value="OXIDOREDUCTASE CATD-RELATED"/>
    <property type="match status" value="1"/>
</dbReference>
<dbReference type="RefSeq" id="WP_073139176.1">
    <property type="nucleotide sequence ID" value="NZ_FQWQ01000003.1"/>
</dbReference>
<evidence type="ECO:0000256" key="6">
    <source>
        <dbReference type="ARBA" id="ARBA00023136"/>
    </source>
</evidence>
<dbReference type="Proteomes" id="UP000184212">
    <property type="component" value="Unassembled WGS sequence"/>
</dbReference>
<evidence type="ECO:0000313" key="9">
    <source>
        <dbReference type="Proteomes" id="UP000184212"/>
    </source>
</evidence>
<organism evidence="8 9">
    <name type="scientific">Chryseolinea serpens</name>
    <dbReference type="NCBI Taxonomy" id="947013"/>
    <lineage>
        <taxon>Bacteria</taxon>
        <taxon>Pseudomonadati</taxon>
        <taxon>Bacteroidota</taxon>
        <taxon>Cytophagia</taxon>
        <taxon>Cytophagales</taxon>
        <taxon>Fulvivirgaceae</taxon>
        <taxon>Chryseolinea</taxon>
    </lineage>
</organism>